<dbReference type="PANTHER" id="PTHR21193">
    <property type="entry name" value="OXIDOREDUCTASE-LIKE DOMAIN-CONTAINING PROTEIN 1"/>
    <property type="match status" value="1"/>
</dbReference>
<feature type="domain" description="Oxidoreductase-like" evidence="2">
    <location>
        <begin position="151"/>
        <end position="175"/>
    </location>
</feature>
<feature type="region of interest" description="Disordered" evidence="1">
    <location>
        <begin position="1"/>
        <end position="23"/>
    </location>
</feature>
<sequence length="214" mass="24265">GREEGERDPPVGKWRPSDRADSPSFPPSLMRLLPLLPVRAWRRLCVCGGRAARGGSGHPLASILTQQPLRFLPGRDGWTVNLPFLAWSLTSYRPGLFKTFQLTRCTCIFVTCKCFFTSSGRVSCEDNKQNGPSHLQSKDQRDWGNRPMPFPPLPTTCCMSGCQNCVWVTYAEELMKNFPDGGEKALEMIEEHIEDETLKAFLKMEIRLRMQDNI</sequence>
<dbReference type="PANTHER" id="PTHR21193:SF3">
    <property type="entry name" value="OXIDOREDUCTASE-LIKE DOMAIN-CONTAINING PROTEIN 1"/>
    <property type="match status" value="1"/>
</dbReference>
<reference evidence="3" key="1">
    <citation type="journal article" date="2014" name="Nature">
        <title>Elephant shark genome provides unique insights into gnathostome evolution.</title>
        <authorList>
            <consortium name="International Elephant Shark Genome Sequencing Consortium"/>
            <person name="Venkatesh B."/>
            <person name="Lee A.P."/>
            <person name="Ravi V."/>
            <person name="Maurya A.K."/>
            <person name="Lian M.M."/>
            <person name="Swann J.B."/>
            <person name="Ohta Y."/>
            <person name="Flajnik M.F."/>
            <person name="Sutoh Y."/>
            <person name="Kasahara M."/>
            <person name="Hoon S."/>
            <person name="Gangu V."/>
            <person name="Roy S.W."/>
            <person name="Irimia M."/>
            <person name="Korzh V."/>
            <person name="Kondrychyn I."/>
            <person name="Lim Z.W."/>
            <person name="Tay B.H."/>
            <person name="Tohari S."/>
            <person name="Kong K.W."/>
            <person name="Ho S."/>
            <person name="Lorente-Galdos B."/>
            <person name="Quilez J."/>
            <person name="Marques-Bonet T."/>
            <person name="Raney B.J."/>
            <person name="Ingham P.W."/>
            <person name="Tay A."/>
            <person name="Hillier L.W."/>
            <person name="Minx P."/>
            <person name="Boehm T."/>
            <person name="Wilson R.K."/>
            <person name="Brenner S."/>
            <person name="Warren W.C."/>
        </authorList>
    </citation>
    <scope>NUCLEOTIDE SEQUENCE</scope>
    <source>
        <tissue evidence="3">Spleen</tissue>
    </source>
</reference>
<dbReference type="AlphaFoldDB" id="V9LET5"/>
<feature type="compositionally biased region" description="Basic and acidic residues" evidence="1">
    <location>
        <begin position="1"/>
        <end position="21"/>
    </location>
</feature>
<evidence type="ECO:0000259" key="2">
    <source>
        <dbReference type="Pfam" id="PF09791"/>
    </source>
</evidence>
<name>V9LET5_CALMI</name>
<evidence type="ECO:0000256" key="1">
    <source>
        <dbReference type="SAM" id="MobiDB-lite"/>
    </source>
</evidence>
<accession>V9LET5</accession>
<evidence type="ECO:0000313" key="3">
    <source>
        <dbReference type="EMBL" id="AFP10730.1"/>
    </source>
</evidence>
<organism evidence="3">
    <name type="scientific">Callorhinchus milii</name>
    <name type="common">Ghost shark</name>
    <dbReference type="NCBI Taxonomy" id="7868"/>
    <lineage>
        <taxon>Eukaryota</taxon>
        <taxon>Metazoa</taxon>
        <taxon>Chordata</taxon>
        <taxon>Craniata</taxon>
        <taxon>Vertebrata</taxon>
        <taxon>Chondrichthyes</taxon>
        <taxon>Holocephali</taxon>
        <taxon>Chimaeriformes</taxon>
        <taxon>Callorhinchidae</taxon>
        <taxon>Callorhinchus</taxon>
    </lineage>
</organism>
<dbReference type="GO" id="GO:0005739">
    <property type="term" value="C:mitochondrion"/>
    <property type="evidence" value="ECO:0007669"/>
    <property type="project" value="TreeGrafter"/>
</dbReference>
<dbReference type="InterPro" id="IPR039251">
    <property type="entry name" value="OXLD1"/>
</dbReference>
<protein>
    <recommendedName>
        <fullName evidence="2">Oxidoreductase-like domain-containing protein</fullName>
    </recommendedName>
</protein>
<feature type="non-terminal residue" evidence="3">
    <location>
        <position position="1"/>
    </location>
</feature>
<dbReference type="Pfam" id="PF09791">
    <property type="entry name" value="Oxidored-like"/>
    <property type="match status" value="1"/>
</dbReference>
<feature type="region of interest" description="Disordered" evidence="1">
    <location>
        <begin position="125"/>
        <end position="146"/>
    </location>
</feature>
<dbReference type="EMBL" id="JW878213">
    <property type="protein sequence ID" value="AFP10730.1"/>
    <property type="molecule type" value="mRNA"/>
</dbReference>
<proteinExistence type="evidence at transcript level"/>
<dbReference type="InterPro" id="IPR019180">
    <property type="entry name" value="Oxidoreductase-like_N"/>
</dbReference>